<evidence type="ECO:0000313" key="2">
    <source>
        <dbReference type="Proteomes" id="UP000182814"/>
    </source>
</evidence>
<organism evidence="1 2">
    <name type="scientific">Pseudomonas lini</name>
    <dbReference type="NCBI Taxonomy" id="163011"/>
    <lineage>
        <taxon>Bacteria</taxon>
        <taxon>Pseudomonadati</taxon>
        <taxon>Pseudomonadota</taxon>
        <taxon>Gammaproteobacteria</taxon>
        <taxon>Pseudomonadales</taxon>
        <taxon>Pseudomonadaceae</taxon>
        <taxon>Pseudomonas</taxon>
    </lineage>
</organism>
<dbReference type="PANTHER" id="PTHR10000:SF8">
    <property type="entry name" value="HAD SUPERFAMILY HYDROLASE-LIKE, TYPE 3"/>
    <property type="match status" value="1"/>
</dbReference>
<dbReference type="CDD" id="cd07516">
    <property type="entry name" value="HAD_Pase"/>
    <property type="match status" value="1"/>
</dbReference>
<dbReference type="SUPFAM" id="SSF56784">
    <property type="entry name" value="HAD-like"/>
    <property type="match status" value="1"/>
</dbReference>
<dbReference type="PROSITE" id="PS01229">
    <property type="entry name" value="COF_2"/>
    <property type="match status" value="1"/>
</dbReference>
<dbReference type="NCBIfam" id="TIGR00099">
    <property type="entry name" value="Cof-subfamily"/>
    <property type="match status" value="1"/>
</dbReference>
<dbReference type="InterPro" id="IPR000150">
    <property type="entry name" value="Cof"/>
</dbReference>
<dbReference type="AlphaFoldDB" id="A0A1H2A7G9"/>
<dbReference type="Proteomes" id="UP000182814">
    <property type="component" value="Chromosome I"/>
</dbReference>
<accession>A0A1H2A7G9</accession>
<gene>
    <name evidence="1" type="ORF">SAMN04490191_4360</name>
</gene>
<dbReference type="InterPro" id="IPR023214">
    <property type="entry name" value="HAD_sf"/>
</dbReference>
<dbReference type="SFLD" id="SFLDG01140">
    <property type="entry name" value="C2.B:_Phosphomannomutase_and_P"/>
    <property type="match status" value="1"/>
</dbReference>
<protein>
    <recommendedName>
        <fullName evidence="3">Hydrolase</fullName>
    </recommendedName>
</protein>
<sequence>MVAFGTASVSDVTQQPIRFLLSDMDGTLLLPDHSLSQCTIEAVRALREAGVLFSLATGRPPKAMLQQIEALGVDLPTAAFNGGTIVNPDGSLLVAHYLPATAALTALTLFADQPDIEVWVFSGGDWLLKDPYGPMVPREQHGLGYPPVVVESFEPYLARIDKIVAASNNAELLIELEAQLLPKVEGQAQVSRSQPIYLDVTAMLANKGEALATLAEFLGVPLEQTAAMGDGGNDPAMFHRAGLSIAMGQAEEAVKRQADVVTGANTEDGAAQAIERYILKH</sequence>
<dbReference type="PROSITE" id="PS01228">
    <property type="entry name" value="COF_1"/>
    <property type="match status" value="1"/>
</dbReference>
<dbReference type="EMBL" id="LT629746">
    <property type="protein sequence ID" value="SDT41817.1"/>
    <property type="molecule type" value="Genomic_DNA"/>
</dbReference>
<dbReference type="InterPro" id="IPR006379">
    <property type="entry name" value="HAD-SF_hydro_IIB"/>
</dbReference>
<dbReference type="SFLD" id="SFLDS00003">
    <property type="entry name" value="Haloacid_Dehalogenase"/>
    <property type="match status" value="1"/>
</dbReference>
<dbReference type="Gene3D" id="3.30.1240.10">
    <property type="match status" value="1"/>
</dbReference>
<dbReference type="InterPro" id="IPR036412">
    <property type="entry name" value="HAD-like_sf"/>
</dbReference>
<proteinExistence type="predicted"/>
<dbReference type="GO" id="GO:0005829">
    <property type="term" value="C:cytosol"/>
    <property type="evidence" value="ECO:0007669"/>
    <property type="project" value="TreeGrafter"/>
</dbReference>
<dbReference type="NCBIfam" id="TIGR01484">
    <property type="entry name" value="HAD-SF-IIB"/>
    <property type="match status" value="1"/>
</dbReference>
<dbReference type="GO" id="GO:0000287">
    <property type="term" value="F:magnesium ion binding"/>
    <property type="evidence" value="ECO:0007669"/>
    <property type="project" value="TreeGrafter"/>
</dbReference>
<dbReference type="PANTHER" id="PTHR10000">
    <property type="entry name" value="PHOSPHOSERINE PHOSPHATASE"/>
    <property type="match status" value="1"/>
</dbReference>
<evidence type="ECO:0000313" key="1">
    <source>
        <dbReference type="EMBL" id="SDT41817.1"/>
    </source>
</evidence>
<name>A0A1H2A7G9_9PSED</name>
<dbReference type="Pfam" id="PF08282">
    <property type="entry name" value="Hydrolase_3"/>
    <property type="match status" value="1"/>
</dbReference>
<evidence type="ECO:0008006" key="3">
    <source>
        <dbReference type="Google" id="ProtNLM"/>
    </source>
</evidence>
<dbReference type="GO" id="GO:0016791">
    <property type="term" value="F:phosphatase activity"/>
    <property type="evidence" value="ECO:0007669"/>
    <property type="project" value="TreeGrafter"/>
</dbReference>
<keyword evidence="2" id="KW-1185">Reference proteome</keyword>
<dbReference type="Gene3D" id="3.40.50.1000">
    <property type="entry name" value="HAD superfamily/HAD-like"/>
    <property type="match status" value="1"/>
</dbReference>
<reference evidence="2" key="1">
    <citation type="submission" date="2016-10" db="EMBL/GenBank/DDBJ databases">
        <authorList>
            <person name="Varghese N."/>
            <person name="Submissions S."/>
        </authorList>
    </citation>
    <scope>NUCLEOTIDE SEQUENCE [LARGE SCALE GENOMIC DNA]</scope>
    <source>
        <strain evidence="2">BS3782</strain>
    </source>
</reference>